<evidence type="ECO:0000313" key="15">
    <source>
        <dbReference type="Proteomes" id="UP000472372"/>
    </source>
</evidence>
<evidence type="ECO:0000259" key="13">
    <source>
        <dbReference type="PROSITE" id="PS50873"/>
    </source>
</evidence>
<keyword evidence="5 12" id="KW-0560">Oxidoreductase</keyword>
<dbReference type="InterPro" id="IPR019794">
    <property type="entry name" value="Peroxidases_AS"/>
</dbReference>
<evidence type="ECO:0000256" key="4">
    <source>
        <dbReference type="ARBA" id="ARBA00022723"/>
    </source>
</evidence>
<evidence type="ECO:0000256" key="3">
    <source>
        <dbReference type="ARBA" id="ARBA00022617"/>
    </source>
</evidence>
<dbReference type="Proteomes" id="UP000472372">
    <property type="component" value="Chromosome 5"/>
</dbReference>
<keyword evidence="12" id="KW-0732">Signal</keyword>
<dbReference type="GO" id="GO:0034599">
    <property type="term" value="P:cellular response to oxidative stress"/>
    <property type="evidence" value="ECO:0007669"/>
    <property type="project" value="InterPro"/>
</dbReference>
<keyword evidence="9 12" id="KW-0106">Calcium</keyword>
<dbReference type="SUPFAM" id="SSF48113">
    <property type="entry name" value="Heme-dependent peroxidases"/>
    <property type="match status" value="1"/>
</dbReference>
<keyword evidence="2 12" id="KW-0575">Peroxidase</keyword>
<dbReference type="GO" id="GO:0042744">
    <property type="term" value="P:hydrogen peroxide catabolic process"/>
    <property type="evidence" value="ECO:0007669"/>
    <property type="project" value="TreeGrafter"/>
</dbReference>
<dbReference type="InterPro" id="IPR001621">
    <property type="entry name" value="Ligninase"/>
</dbReference>
<feature type="binding site" evidence="9">
    <location>
        <position position="129"/>
    </location>
    <ligand>
        <name>Ca(2+)</name>
        <dbReference type="ChEBI" id="CHEBI:29108"/>
        <label>1</label>
    </ligand>
</feature>
<dbReference type="Pfam" id="PF00141">
    <property type="entry name" value="peroxidase"/>
    <property type="match status" value="1"/>
</dbReference>
<feature type="binding site" evidence="9">
    <location>
        <position position="113"/>
    </location>
    <ligand>
        <name>Ca(2+)</name>
        <dbReference type="ChEBI" id="CHEBI:29108"/>
        <label>1</label>
    </ligand>
</feature>
<keyword evidence="11" id="KW-1015">Disulfide bond</keyword>
<dbReference type="InterPro" id="IPR010255">
    <property type="entry name" value="Haem_peroxidase_sf"/>
</dbReference>
<feature type="disulfide bond" evidence="11">
    <location>
        <begin position="78"/>
        <end position="336"/>
    </location>
</feature>
<evidence type="ECO:0000256" key="2">
    <source>
        <dbReference type="ARBA" id="ARBA00022559"/>
    </source>
</evidence>
<dbReference type="PANTHER" id="PTHR31356">
    <property type="entry name" value="THYLAKOID LUMENAL 29 KDA PROTEIN, CHLOROPLASTIC-RELATED"/>
    <property type="match status" value="1"/>
</dbReference>
<protein>
    <recommendedName>
        <fullName evidence="12">Peroxidase</fullName>
        <ecNumber evidence="12">1.11.1.-</ecNumber>
    </recommendedName>
</protein>
<dbReference type="PROSITE" id="PS50873">
    <property type="entry name" value="PEROXIDASE_4"/>
    <property type="match status" value="1"/>
</dbReference>
<dbReference type="PROSITE" id="PS00436">
    <property type="entry name" value="PEROXIDASE_2"/>
    <property type="match status" value="1"/>
</dbReference>
<name>A0A6S6W3A4_9PLEO</name>
<keyword evidence="3 9" id="KW-0349">Heme</keyword>
<dbReference type="Gene3D" id="1.10.520.10">
    <property type="match status" value="1"/>
</dbReference>
<keyword evidence="7" id="KW-0325">Glycoprotein</keyword>
<feature type="chain" id="PRO_5035981792" description="Peroxidase" evidence="12">
    <location>
        <begin position="21"/>
        <end position="348"/>
    </location>
</feature>
<evidence type="ECO:0000256" key="8">
    <source>
        <dbReference type="PIRSR" id="PIRSR601621-1"/>
    </source>
</evidence>
<dbReference type="GO" id="GO:0004601">
    <property type="term" value="F:peroxidase activity"/>
    <property type="evidence" value="ECO:0007669"/>
    <property type="project" value="UniProtKB-KW"/>
</dbReference>
<evidence type="ECO:0000256" key="12">
    <source>
        <dbReference type="RuleBase" id="RU363051"/>
    </source>
</evidence>
<sequence>MLYNSARVLPILALSLLASAGPLETREPVPGIIDNILTGILSGVGQLIKDVLSGAKSAIDDTKSNKPLTCSFLATDKCCIWWDVSAELTKLFVNPDLTCNDNARAAVRMGFHDAGAWDQDQTHGGADGSILMDFKEIDRPENRGLEDVRLVLRGVQAKFKVGYADLAQYAHNHASISCPKGPRVRTFVGRKDATQAAPEGFLPDTRDPADKLITLFERKGFSPHDLAALLGAHSTARQRFVDTTPEISGKPLDTTIGVWDVEFYNDTLNNPSGATLAQKVFVLPSDKVLSEHPKVSEEWKSFVGDQKHWNEDYAKAYVRMSLTGVTKDQLNNLVDCTKTLPASRNVFP</sequence>
<dbReference type="InterPro" id="IPR002016">
    <property type="entry name" value="Haem_peroxidase"/>
</dbReference>
<keyword evidence="6 9" id="KW-0408">Iron</keyword>
<evidence type="ECO:0000256" key="1">
    <source>
        <dbReference type="ARBA" id="ARBA00006089"/>
    </source>
</evidence>
<evidence type="ECO:0000256" key="5">
    <source>
        <dbReference type="ARBA" id="ARBA00023002"/>
    </source>
</evidence>
<organism evidence="14 15">
    <name type="scientific">Pyrenophora teres f. teres</name>
    <dbReference type="NCBI Taxonomy" id="97479"/>
    <lineage>
        <taxon>Eukaryota</taxon>
        <taxon>Fungi</taxon>
        <taxon>Dikarya</taxon>
        <taxon>Ascomycota</taxon>
        <taxon>Pezizomycotina</taxon>
        <taxon>Dothideomycetes</taxon>
        <taxon>Pleosporomycetidae</taxon>
        <taxon>Pleosporales</taxon>
        <taxon>Pleosporineae</taxon>
        <taxon>Pleosporaceae</taxon>
        <taxon>Pyrenophora</taxon>
    </lineage>
</organism>
<comment type="cofactor">
    <cofactor evidence="9 12">
        <name>Ca(2+)</name>
        <dbReference type="ChEBI" id="CHEBI:29108"/>
    </cofactor>
    <text evidence="9 12">Binds 2 calcium ions per subunit.</text>
</comment>
<accession>A0A6S6W3A4</accession>
<proteinExistence type="inferred from homology"/>
<reference evidence="14" key="1">
    <citation type="submission" date="2021-02" db="EMBL/GenBank/DDBJ databases">
        <authorList>
            <person name="Syme A R."/>
            <person name="Syme A R."/>
            <person name="Moolhuijzen P."/>
        </authorList>
    </citation>
    <scope>NUCLEOTIDE SEQUENCE</scope>
    <source>
        <strain evidence="14">W1-1</strain>
    </source>
</reference>
<evidence type="ECO:0000256" key="10">
    <source>
        <dbReference type="PIRSR" id="PIRSR601621-3"/>
    </source>
</evidence>
<dbReference type="Gene3D" id="1.10.420.10">
    <property type="entry name" value="Peroxidase, domain 2"/>
    <property type="match status" value="1"/>
</dbReference>
<comment type="similarity">
    <text evidence="1 12">Belongs to the peroxidase family. Ligninase subfamily.</text>
</comment>
<feature type="binding site" description="axial binding residue" evidence="9">
    <location>
        <position position="233"/>
    </location>
    <ligand>
        <name>heme b</name>
        <dbReference type="ChEBI" id="CHEBI:60344"/>
    </ligand>
    <ligandPart>
        <name>Fe</name>
        <dbReference type="ChEBI" id="CHEBI:18248"/>
    </ligandPart>
</feature>
<gene>
    <name evidence="14" type="ORF">PTTW11_06035</name>
</gene>
<evidence type="ECO:0000256" key="7">
    <source>
        <dbReference type="ARBA" id="ARBA00023180"/>
    </source>
</evidence>
<feature type="binding site" evidence="9">
    <location>
        <position position="255"/>
    </location>
    <ligand>
        <name>Ca(2+)</name>
        <dbReference type="ChEBI" id="CHEBI:29108"/>
        <label>2</label>
    </ligand>
</feature>
<feature type="binding site" evidence="9">
    <location>
        <position position="127"/>
    </location>
    <ligand>
        <name>Ca(2+)</name>
        <dbReference type="ChEBI" id="CHEBI:29108"/>
        <label>1</label>
    </ligand>
</feature>
<evidence type="ECO:0000256" key="9">
    <source>
        <dbReference type="PIRSR" id="PIRSR601621-2"/>
    </source>
</evidence>
<dbReference type="PRINTS" id="PR00462">
    <property type="entry name" value="LIGNINASE"/>
</dbReference>
<feature type="domain" description="Plant heme peroxidase family profile" evidence="13">
    <location>
        <begin position="125"/>
        <end position="340"/>
    </location>
</feature>
<feature type="binding site" evidence="9">
    <location>
        <position position="253"/>
    </location>
    <ligand>
        <name>Ca(2+)</name>
        <dbReference type="ChEBI" id="CHEBI:29108"/>
        <label>2</label>
    </ligand>
</feature>
<dbReference type="GO" id="GO:0020037">
    <property type="term" value="F:heme binding"/>
    <property type="evidence" value="ECO:0007669"/>
    <property type="project" value="UniProtKB-UniRule"/>
</dbReference>
<feature type="disulfide bond" evidence="11">
    <location>
        <begin position="99"/>
        <end position="178"/>
    </location>
</feature>
<dbReference type="FunFam" id="1.10.520.10:FF:000021">
    <property type="entry name" value="Peroxidase"/>
    <property type="match status" value="1"/>
</dbReference>
<feature type="active site" description="Proton acceptor" evidence="8">
    <location>
        <position position="112"/>
    </location>
</feature>
<evidence type="ECO:0000256" key="11">
    <source>
        <dbReference type="PIRSR" id="PIRSR601621-4"/>
    </source>
</evidence>
<dbReference type="EC" id="1.11.1.-" evidence="12"/>
<feature type="binding site" evidence="9">
    <location>
        <position position="125"/>
    </location>
    <ligand>
        <name>Ca(2+)</name>
        <dbReference type="ChEBI" id="CHEBI:29108"/>
        <label>1</label>
    </ligand>
</feature>
<feature type="binding site" evidence="9">
    <location>
        <position position="234"/>
    </location>
    <ligand>
        <name>Ca(2+)</name>
        <dbReference type="ChEBI" id="CHEBI:29108"/>
        <label>2</label>
    </ligand>
</feature>
<dbReference type="GO" id="GO:0046872">
    <property type="term" value="F:metal ion binding"/>
    <property type="evidence" value="ECO:0007669"/>
    <property type="project" value="UniProtKB-UniRule"/>
</dbReference>
<keyword evidence="4 9" id="KW-0479">Metal-binding</keyword>
<evidence type="ECO:0000313" key="14">
    <source>
        <dbReference type="EMBL" id="CAE7176693.1"/>
    </source>
</evidence>
<feature type="site" description="Transition state stabilizer" evidence="10">
    <location>
        <position position="108"/>
    </location>
</feature>
<evidence type="ECO:0000256" key="6">
    <source>
        <dbReference type="ARBA" id="ARBA00023004"/>
    </source>
</evidence>
<dbReference type="AlphaFoldDB" id="A0A6S6W3A4"/>
<comment type="cofactor">
    <cofactor evidence="9">
        <name>heme b</name>
        <dbReference type="ChEBI" id="CHEBI:60344"/>
    </cofactor>
    <text evidence="9">Binds 1 heme b (iron(II)-protoporphyrin IX) group per subunit.</text>
</comment>
<feature type="signal peptide" evidence="12">
    <location>
        <begin position="1"/>
        <end position="20"/>
    </location>
</feature>
<feature type="binding site" evidence="9">
    <location>
        <position position="260"/>
    </location>
    <ligand>
        <name>Ca(2+)</name>
        <dbReference type="ChEBI" id="CHEBI:29108"/>
        <label>2</label>
    </ligand>
</feature>
<dbReference type="PANTHER" id="PTHR31356:SF66">
    <property type="entry name" value="CATALASE-PEROXIDASE"/>
    <property type="match status" value="1"/>
</dbReference>
<feature type="disulfide bond" evidence="11">
    <location>
        <begin position="70"/>
        <end position="79"/>
    </location>
</feature>
<dbReference type="EMBL" id="HG992981">
    <property type="protein sequence ID" value="CAE7176693.1"/>
    <property type="molecule type" value="Genomic_DNA"/>
</dbReference>
<dbReference type="InterPro" id="IPR044831">
    <property type="entry name" value="Ccp1-like"/>
</dbReference>
<dbReference type="PRINTS" id="PR00458">
    <property type="entry name" value="PEROXIDASE"/>
</dbReference>
<dbReference type="GO" id="GO:0000302">
    <property type="term" value="P:response to reactive oxygen species"/>
    <property type="evidence" value="ECO:0007669"/>
    <property type="project" value="TreeGrafter"/>
</dbReference>